<keyword evidence="1" id="KW-0732">Signal</keyword>
<gene>
    <name evidence="2" type="ORF">GCM10022419_011470</name>
</gene>
<reference evidence="3" key="1">
    <citation type="journal article" date="2019" name="Int. J. Syst. Evol. Microbiol.">
        <title>The Global Catalogue of Microorganisms (GCM) 10K type strain sequencing project: providing services to taxonomists for standard genome sequencing and annotation.</title>
        <authorList>
            <consortium name="The Broad Institute Genomics Platform"/>
            <consortium name="The Broad Institute Genome Sequencing Center for Infectious Disease"/>
            <person name="Wu L."/>
            <person name="Ma J."/>
        </authorList>
    </citation>
    <scope>NUCLEOTIDE SEQUENCE [LARGE SCALE GENOMIC DNA]</scope>
    <source>
        <strain evidence="3">JCM 17326</strain>
    </source>
</reference>
<dbReference type="RefSeq" id="WP_345559374.1">
    <property type="nucleotide sequence ID" value="NZ_BAABDQ010000002.1"/>
</dbReference>
<dbReference type="EMBL" id="BAABDQ010000002">
    <property type="protein sequence ID" value="GAA3533862.1"/>
    <property type="molecule type" value="Genomic_DNA"/>
</dbReference>
<evidence type="ECO:0000256" key="1">
    <source>
        <dbReference type="SAM" id="SignalP"/>
    </source>
</evidence>
<feature type="chain" id="PRO_5046891267" evidence="1">
    <location>
        <begin position="31"/>
        <end position="63"/>
    </location>
</feature>
<sequence>MKVPTWTRRAAAPLAGLTVVLAMGAVPAQAADPSSPCTDANVIRTPQAAMVLADGDSGGKRPV</sequence>
<dbReference type="Proteomes" id="UP001500630">
    <property type="component" value="Unassembled WGS sequence"/>
</dbReference>
<proteinExistence type="predicted"/>
<accession>A0ABP6VHJ5</accession>
<keyword evidence="3" id="KW-1185">Reference proteome</keyword>
<organism evidence="2 3">
    <name type="scientific">Nonomuraea rosea</name>
    <dbReference type="NCBI Taxonomy" id="638574"/>
    <lineage>
        <taxon>Bacteria</taxon>
        <taxon>Bacillati</taxon>
        <taxon>Actinomycetota</taxon>
        <taxon>Actinomycetes</taxon>
        <taxon>Streptosporangiales</taxon>
        <taxon>Streptosporangiaceae</taxon>
        <taxon>Nonomuraea</taxon>
    </lineage>
</organism>
<comment type="caution">
    <text evidence="2">The sequence shown here is derived from an EMBL/GenBank/DDBJ whole genome shotgun (WGS) entry which is preliminary data.</text>
</comment>
<name>A0ABP6VHJ5_9ACTN</name>
<evidence type="ECO:0000313" key="3">
    <source>
        <dbReference type="Proteomes" id="UP001500630"/>
    </source>
</evidence>
<evidence type="ECO:0000313" key="2">
    <source>
        <dbReference type="EMBL" id="GAA3533862.1"/>
    </source>
</evidence>
<feature type="signal peptide" evidence="1">
    <location>
        <begin position="1"/>
        <end position="30"/>
    </location>
</feature>
<protein>
    <submittedName>
        <fullName evidence="2">Uncharacterized protein</fullName>
    </submittedName>
</protein>